<keyword evidence="8" id="KW-1185">Reference proteome</keyword>
<reference evidence="7" key="1">
    <citation type="journal article" date="2022" name="Plant J.">
        <title>Strategies of tolerance reflected in two North American maple genomes.</title>
        <authorList>
            <person name="McEvoy S.L."/>
            <person name="Sezen U.U."/>
            <person name="Trouern-Trend A."/>
            <person name="McMahon S.M."/>
            <person name="Schaberg P.G."/>
            <person name="Yang J."/>
            <person name="Wegrzyn J.L."/>
            <person name="Swenson N.G."/>
        </authorList>
    </citation>
    <scope>NUCLEOTIDE SEQUENCE</scope>
    <source>
        <strain evidence="7">NS2018</strain>
    </source>
</reference>
<feature type="compositionally biased region" description="Pro residues" evidence="4">
    <location>
        <begin position="140"/>
        <end position="202"/>
    </location>
</feature>
<dbReference type="PRINTS" id="PR01217">
    <property type="entry name" value="PRICHEXTENSN"/>
</dbReference>
<evidence type="ECO:0000256" key="4">
    <source>
        <dbReference type="SAM" id="MobiDB-lite"/>
    </source>
</evidence>
<evidence type="ECO:0000259" key="6">
    <source>
        <dbReference type="PROSITE" id="PS51485"/>
    </source>
</evidence>
<dbReference type="EMBL" id="JAUESC010000388">
    <property type="protein sequence ID" value="KAK0571092.1"/>
    <property type="molecule type" value="Genomic_DNA"/>
</dbReference>
<organism evidence="7 8">
    <name type="scientific">Acer saccharum</name>
    <name type="common">Sugar maple</name>
    <dbReference type="NCBI Taxonomy" id="4024"/>
    <lineage>
        <taxon>Eukaryota</taxon>
        <taxon>Viridiplantae</taxon>
        <taxon>Streptophyta</taxon>
        <taxon>Embryophyta</taxon>
        <taxon>Tracheophyta</taxon>
        <taxon>Spermatophyta</taxon>
        <taxon>Magnoliopsida</taxon>
        <taxon>eudicotyledons</taxon>
        <taxon>Gunneridae</taxon>
        <taxon>Pentapetalae</taxon>
        <taxon>rosids</taxon>
        <taxon>malvids</taxon>
        <taxon>Sapindales</taxon>
        <taxon>Sapindaceae</taxon>
        <taxon>Hippocastanoideae</taxon>
        <taxon>Acereae</taxon>
        <taxon>Acer</taxon>
    </lineage>
</organism>
<feature type="chain" id="PRO_5041400072" description="Phytocyanin domain-containing protein" evidence="5">
    <location>
        <begin position="29"/>
        <end position="239"/>
    </location>
</feature>
<dbReference type="FunFam" id="2.60.40.420:FF:000003">
    <property type="entry name" value="Blue copper"/>
    <property type="match status" value="1"/>
</dbReference>
<protein>
    <recommendedName>
        <fullName evidence="6">Phytocyanin domain-containing protein</fullName>
    </recommendedName>
</protein>
<evidence type="ECO:0000256" key="1">
    <source>
        <dbReference type="ARBA" id="ARBA00022723"/>
    </source>
</evidence>
<reference evidence="7" key="2">
    <citation type="submission" date="2023-06" db="EMBL/GenBank/DDBJ databases">
        <authorList>
            <person name="Swenson N.G."/>
            <person name="Wegrzyn J.L."/>
            <person name="Mcevoy S.L."/>
        </authorList>
    </citation>
    <scope>NUCLEOTIDE SEQUENCE</scope>
    <source>
        <strain evidence="7">NS2018</strain>
        <tissue evidence="7">Leaf</tissue>
    </source>
</reference>
<dbReference type="GO" id="GO:0046872">
    <property type="term" value="F:metal ion binding"/>
    <property type="evidence" value="ECO:0007669"/>
    <property type="project" value="UniProtKB-KW"/>
</dbReference>
<evidence type="ECO:0000256" key="2">
    <source>
        <dbReference type="ARBA" id="ARBA00023008"/>
    </source>
</evidence>
<dbReference type="PROSITE" id="PS51485">
    <property type="entry name" value="PHYTOCYANIN"/>
    <property type="match status" value="1"/>
</dbReference>
<dbReference type="InterPro" id="IPR003245">
    <property type="entry name" value="Phytocyanin_dom"/>
</dbReference>
<dbReference type="InterPro" id="IPR039391">
    <property type="entry name" value="Phytocyanin-like"/>
</dbReference>
<comment type="caution">
    <text evidence="7">The sequence shown here is derived from an EMBL/GenBank/DDBJ whole genome shotgun (WGS) entry which is preliminary data.</text>
</comment>
<dbReference type="InterPro" id="IPR008972">
    <property type="entry name" value="Cupredoxin"/>
</dbReference>
<dbReference type="PANTHER" id="PTHR33021:SF488">
    <property type="entry name" value="PHYTOCYANIN DOMAIN-CONTAINING PROTEIN"/>
    <property type="match status" value="1"/>
</dbReference>
<evidence type="ECO:0000313" key="7">
    <source>
        <dbReference type="EMBL" id="KAK0571092.1"/>
    </source>
</evidence>
<dbReference type="Proteomes" id="UP001168877">
    <property type="component" value="Unassembled WGS sequence"/>
</dbReference>
<dbReference type="Pfam" id="PF02298">
    <property type="entry name" value="Cu_bind_like"/>
    <property type="match status" value="1"/>
</dbReference>
<feature type="region of interest" description="Disordered" evidence="4">
    <location>
        <begin position="133"/>
        <end position="221"/>
    </location>
</feature>
<dbReference type="PANTHER" id="PTHR33021">
    <property type="entry name" value="BLUE COPPER PROTEIN"/>
    <property type="match status" value="1"/>
</dbReference>
<name>A0AA39V913_ACESA</name>
<sequence>MALKYNKATTFLVVSLAMIAALLEGSTAQSTVHVVGDAMGWVVPPGGATVYSNWAANKTFKVNDVLVFNFASGRHDVAQVTKAAFDACNTASPISKHTSSPANITLTSAGEFYYICTFTGHCTAGQKLTINVTSGASSPSPAPTPTPAAPTPTPTPTPTSSPPPTPTQTPAPTPTTSSPPSPPTQTPTPTSSPSPSTPPSSPSPNSVDTTTPPPSGNSAKSLGVALSSTFLAIFVALLY</sequence>
<gene>
    <name evidence="7" type="ORF">LWI29_010832</name>
</gene>
<dbReference type="GO" id="GO:0009055">
    <property type="term" value="F:electron transfer activity"/>
    <property type="evidence" value="ECO:0007669"/>
    <property type="project" value="InterPro"/>
</dbReference>
<feature type="domain" description="Phytocyanin" evidence="6">
    <location>
        <begin position="31"/>
        <end position="134"/>
    </location>
</feature>
<evidence type="ECO:0000256" key="3">
    <source>
        <dbReference type="ARBA" id="ARBA00023180"/>
    </source>
</evidence>
<dbReference type="CDD" id="cd13920">
    <property type="entry name" value="Stellacyanin"/>
    <property type="match status" value="1"/>
</dbReference>
<dbReference type="SUPFAM" id="SSF49503">
    <property type="entry name" value="Cupredoxins"/>
    <property type="match status" value="1"/>
</dbReference>
<keyword evidence="3" id="KW-0325">Glycoprotein</keyword>
<feature type="signal peptide" evidence="5">
    <location>
        <begin position="1"/>
        <end position="28"/>
    </location>
</feature>
<accession>A0AA39V913</accession>
<keyword evidence="5" id="KW-0732">Signal</keyword>
<dbReference type="Gene3D" id="2.60.40.420">
    <property type="entry name" value="Cupredoxins - blue copper proteins"/>
    <property type="match status" value="1"/>
</dbReference>
<evidence type="ECO:0000313" key="8">
    <source>
        <dbReference type="Proteomes" id="UP001168877"/>
    </source>
</evidence>
<keyword evidence="1" id="KW-0479">Metal-binding</keyword>
<keyword evidence="2" id="KW-0186">Copper</keyword>
<evidence type="ECO:0000256" key="5">
    <source>
        <dbReference type="SAM" id="SignalP"/>
    </source>
</evidence>
<dbReference type="GO" id="GO:0005886">
    <property type="term" value="C:plasma membrane"/>
    <property type="evidence" value="ECO:0007669"/>
    <property type="project" value="TreeGrafter"/>
</dbReference>
<proteinExistence type="predicted"/>
<dbReference type="AlphaFoldDB" id="A0AA39V913"/>